<sequence length="208" mass="21678">MADKIIILGTGGHAKVVKELAEACGYEVIGFTGSGKPAGTIILNKEVLCTTEEIESLKKQTNNVIVAVSANSVRQKRAEYVLERGFNVVSLIHPSCVFSPSAEVGTGTVIMGGTVVNADSYIGDFSIINTGATVDHDCRIGDFCHIAPGANLGGEVTIRDHTWIGVGAAVRDNITIGQNVMVGGSAFVAYDIDDNVTAVGVPAKAMLK</sequence>
<evidence type="ECO:0000259" key="7">
    <source>
        <dbReference type="Pfam" id="PF17836"/>
    </source>
</evidence>
<dbReference type="Gene3D" id="2.160.10.10">
    <property type="entry name" value="Hexapeptide repeat proteins"/>
    <property type="match status" value="1"/>
</dbReference>
<evidence type="ECO:0000313" key="9">
    <source>
        <dbReference type="Proteomes" id="UP000002012"/>
    </source>
</evidence>
<accession>D4H4E2</accession>
<dbReference type="AlphaFoldDB" id="D4H4E2"/>
<dbReference type="RefSeq" id="WP_013011772.1">
    <property type="nucleotide sequence ID" value="NC_013943.1"/>
</dbReference>
<dbReference type="eggNOG" id="COG0110">
    <property type="taxonomic scope" value="Bacteria"/>
</dbReference>
<dbReference type="EMBL" id="CP001968">
    <property type="protein sequence ID" value="ADD69271.1"/>
    <property type="molecule type" value="Genomic_DNA"/>
</dbReference>
<dbReference type="Gene3D" id="3.40.50.20">
    <property type="match status" value="1"/>
</dbReference>
<dbReference type="InterPro" id="IPR041561">
    <property type="entry name" value="PglD_N"/>
</dbReference>
<reference evidence="8 9" key="1">
    <citation type="journal article" date="2010" name="Stand. Genomic Sci.">
        <title>Complete genome sequence of Denitrovibrio acetiphilus type strain (N2460).</title>
        <authorList>
            <person name="Kiss H."/>
            <person name="Lang E."/>
            <person name="Lapidus A."/>
            <person name="Copeland A."/>
            <person name="Nolan M."/>
            <person name="Glavina Del Rio T."/>
            <person name="Chen F."/>
            <person name="Lucas S."/>
            <person name="Tice H."/>
            <person name="Cheng J.F."/>
            <person name="Han C."/>
            <person name="Goodwin L."/>
            <person name="Pitluck S."/>
            <person name="Liolios K."/>
            <person name="Pati A."/>
            <person name="Ivanova N."/>
            <person name="Mavromatis K."/>
            <person name="Chen A."/>
            <person name="Palaniappan K."/>
            <person name="Land M."/>
            <person name="Hauser L."/>
            <person name="Chang Y.J."/>
            <person name="Jeffries C.D."/>
            <person name="Detter J.C."/>
            <person name="Brettin T."/>
            <person name="Spring S."/>
            <person name="Rohde M."/>
            <person name="Goker M."/>
            <person name="Woyke T."/>
            <person name="Bristow J."/>
            <person name="Eisen J.A."/>
            <person name="Markowitz V."/>
            <person name="Hugenholtz P."/>
            <person name="Kyrpides N.C."/>
            <person name="Klenk H.P."/>
        </authorList>
    </citation>
    <scope>NUCLEOTIDE SEQUENCE [LARGE SCALE GENOMIC DNA]</scope>
    <source>
        <strain evidence="9">DSM 12809 / NBRC 114555 / N2460</strain>
    </source>
</reference>
<dbReference type="Pfam" id="PF17836">
    <property type="entry name" value="PglD_N"/>
    <property type="match status" value="1"/>
</dbReference>
<evidence type="ECO:0000256" key="4">
    <source>
        <dbReference type="ARBA" id="ARBA00023315"/>
    </source>
</evidence>
<dbReference type="PANTHER" id="PTHR43300:SF7">
    <property type="entry name" value="UDP-N-ACETYLBACILLOSAMINE N-ACETYLTRANSFERASE"/>
    <property type="match status" value="1"/>
</dbReference>
<keyword evidence="9" id="KW-1185">Reference proteome</keyword>
<gene>
    <name evidence="8" type="ordered locus">Dacet_2511</name>
</gene>
<dbReference type="NCBIfam" id="TIGR03570">
    <property type="entry name" value="NeuD_NnaD"/>
    <property type="match status" value="1"/>
</dbReference>
<keyword evidence="3" id="KW-0677">Repeat</keyword>
<comment type="similarity">
    <text evidence="1">Belongs to the transferase hexapeptide repeat family.</text>
</comment>
<dbReference type="Pfam" id="PF00132">
    <property type="entry name" value="Hexapep"/>
    <property type="match status" value="1"/>
</dbReference>
<dbReference type="SUPFAM" id="SSF51161">
    <property type="entry name" value="Trimeric LpxA-like enzymes"/>
    <property type="match status" value="1"/>
</dbReference>
<proteinExistence type="inferred from homology"/>
<dbReference type="STRING" id="522772.Dacet_2511"/>
<dbReference type="OrthoDB" id="9794407at2"/>
<feature type="active site" description="Proton acceptor" evidence="5">
    <location>
        <position position="136"/>
    </location>
</feature>
<feature type="binding site" evidence="6">
    <location>
        <position position="184"/>
    </location>
    <ligand>
        <name>acetyl-CoA</name>
        <dbReference type="ChEBI" id="CHEBI:57288"/>
    </ligand>
</feature>
<evidence type="ECO:0000256" key="1">
    <source>
        <dbReference type="ARBA" id="ARBA00007274"/>
    </source>
</evidence>
<dbReference type="InterPro" id="IPR020019">
    <property type="entry name" value="AcTrfase_PglD-like"/>
</dbReference>
<evidence type="ECO:0000256" key="3">
    <source>
        <dbReference type="ARBA" id="ARBA00022737"/>
    </source>
</evidence>
<dbReference type="GO" id="GO:0016746">
    <property type="term" value="F:acyltransferase activity"/>
    <property type="evidence" value="ECO:0007669"/>
    <property type="project" value="UniProtKB-KW"/>
</dbReference>
<evidence type="ECO:0000256" key="2">
    <source>
        <dbReference type="ARBA" id="ARBA00022679"/>
    </source>
</evidence>
<dbReference type="KEGG" id="dap:Dacet_2511"/>
<organism evidence="8 9">
    <name type="scientific">Denitrovibrio acetiphilus (strain DSM 12809 / NBRC 114555 / N2460)</name>
    <dbReference type="NCBI Taxonomy" id="522772"/>
    <lineage>
        <taxon>Bacteria</taxon>
        <taxon>Pseudomonadati</taxon>
        <taxon>Deferribacterota</taxon>
        <taxon>Deferribacteres</taxon>
        <taxon>Deferribacterales</taxon>
        <taxon>Geovibrionaceae</taxon>
        <taxon>Denitrovibrio</taxon>
    </lineage>
</organism>
<dbReference type="InterPro" id="IPR050179">
    <property type="entry name" value="Trans_hexapeptide_repeat"/>
</dbReference>
<feature type="site" description="Increases basicity of active site His" evidence="5">
    <location>
        <position position="137"/>
    </location>
</feature>
<dbReference type="InterPro" id="IPR011004">
    <property type="entry name" value="Trimer_LpxA-like_sf"/>
</dbReference>
<keyword evidence="2 8" id="KW-0808">Transferase</keyword>
<dbReference type="PaxDb" id="522772-Dacet_2511"/>
<feature type="binding site" evidence="6">
    <location>
        <position position="145"/>
    </location>
    <ligand>
        <name>acetyl-CoA</name>
        <dbReference type="ChEBI" id="CHEBI:57288"/>
    </ligand>
</feature>
<name>D4H4E2_DENA2</name>
<dbReference type="Proteomes" id="UP000002012">
    <property type="component" value="Chromosome"/>
</dbReference>
<dbReference type="CDD" id="cd03360">
    <property type="entry name" value="LbH_AT_putative"/>
    <property type="match status" value="1"/>
</dbReference>
<evidence type="ECO:0000256" key="6">
    <source>
        <dbReference type="PIRSR" id="PIRSR620019-2"/>
    </source>
</evidence>
<keyword evidence="4 8" id="KW-0012">Acyltransferase</keyword>
<dbReference type="InterPro" id="IPR001451">
    <property type="entry name" value="Hexapep"/>
</dbReference>
<feature type="domain" description="PglD N-terminal" evidence="7">
    <location>
        <begin position="4"/>
        <end position="80"/>
    </location>
</feature>
<dbReference type="PANTHER" id="PTHR43300">
    <property type="entry name" value="ACETYLTRANSFERASE"/>
    <property type="match status" value="1"/>
</dbReference>
<protein>
    <submittedName>
        <fullName evidence="8">Sugar O-acyltransferase, sialic acid O-acetyltransferase NeuD family</fullName>
    </submittedName>
</protein>
<dbReference type="InterPro" id="IPR018357">
    <property type="entry name" value="Hexapep_transf_CS"/>
</dbReference>
<evidence type="ECO:0000313" key="8">
    <source>
        <dbReference type="EMBL" id="ADD69271.1"/>
    </source>
</evidence>
<dbReference type="HOGENOM" id="CLU_081811_2_0_0"/>
<dbReference type="PROSITE" id="PS00101">
    <property type="entry name" value="HEXAPEP_TRANSFERASES"/>
    <property type="match status" value="1"/>
</dbReference>
<dbReference type="InParanoid" id="D4H4E2"/>
<evidence type="ECO:0000256" key="5">
    <source>
        <dbReference type="PIRSR" id="PIRSR620019-1"/>
    </source>
</evidence>